<feature type="compositionally biased region" description="Polar residues" evidence="3">
    <location>
        <begin position="139"/>
        <end position="150"/>
    </location>
</feature>
<dbReference type="GO" id="GO:0005516">
    <property type="term" value="F:calmodulin binding"/>
    <property type="evidence" value="ECO:0007669"/>
    <property type="project" value="UniProtKB-KW"/>
</dbReference>
<accession>A0A0B2SIE7</accession>
<gene>
    <name evidence="4" type="ORF">glysoja_027234</name>
</gene>
<feature type="region of interest" description="Disordered" evidence="3">
    <location>
        <begin position="1"/>
        <end position="34"/>
    </location>
</feature>
<organism evidence="4">
    <name type="scientific">Glycine soja</name>
    <name type="common">Wild soybean</name>
    <dbReference type="NCBI Taxonomy" id="3848"/>
    <lineage>
        <taxon>Eukaryota</taxon>
        <taxon>Viridiplantae</taxon>
        <taxon>Streptophyta</taxon>
        <taxon>Embryophyta</taxon>
        <taxon>Tracheophyta</taxon>
        <taxon>Spermatophyta</taxon>
        <taxon>Magnoliopsida</taxon>
        <taxon>eudicotyledons</taxon>
        <taxon>Gunneridae</taxon>
        <taxon>Pentapetalae</taxon>
        <taxon>rosids</taxon>
        <taxon>fabids</taxon>
        <taxon>Fabales</taxon>
        <taxon>Fabaceae</taxon>
        <taxon>Papilionoideae</taxon>
        <taxon>50 kb inversion clade</taxon>
        <taxon>NPAAA clade</taxon>
        <taxon>indigoferoid/millettioid clade</taxon>
        <taxon>Phaseoleae</taxon>
        <taxon>Glycine</taxon>
        <taxon>Glycine subgen. Soja</taxon>
    </lineage>
</organism>
<evidence type="ECO:0000256" key="1">
    <source>
        <dbReference type="ARBA" id="ARBA00022860"/>
    </source>
</evidence>
<name>A0A0B2SIE7_GLYSO</name>
<evidence type="ECO:0000256" key="3">
    <source>
        <dbReference type="SAM" id="MobiDB-lite"/>
    </source>
</evidence>
<dbReference type="Proteomes" id="UP000053555">
    <property type="component" value="Unassembled WGS sequence"/>
</dbReference>
<dbReference type="Gene3D" id="1.20.5.190">
    <property type="match status" value="1"/>
</dbReference>
<dbReference type="PANTHER" id="PTHR32295:SF123">
    <property type="entry name" value="PROTEIN IQ-DOMAIN 5"/>
    <property type="match status" value="1"/>
</dbReference>
<feature type="region of interest" description="Disordered" evidence="3">
    <location>
        <begin position="122"/>
        <end position="150"/>
    </location>
</feature>
<proteinExistence type="inferred from homology"/>
<dbReference type="EMBL" id="KN643148">
    <property type="protein sequence ID" value="KHN44623.1"/>
    <property type="molecule type" value="Genomic_DNA"/>
</dbReference>
<dbReference type="AlphaFoldDB" id="A0A0B2SIE7"/>
<comment type="similarity">
    <text evidence="2">Belongs to the IQD family.</text>
</comment>
<evidence type="ECO:0000256" key="2">
    <source>
        <dbReference type="ARBA" id="ARBA00024341"/>
    </source>
</evidence>
<keyword evidence="1" id="KW-0112">Calmodulin-binding</keyword>
<sequence>SKLHHQGKPVVEFNDGNLPNEFDNDGTQPIKDENGHRNIETHYLPSTSQQAHDAHNHQMREEWAAIHIQITFQGFLARRALQALKGVVRLQALVRGYAVRKQATSFGEGSGSCSGKACSHVIGNSSNTTETKQKLANKVPSSSSRNKSKD</sequence>
<feature type="non-terminal residue" evidence="4">
    <location>
        <position position="1"/>
    </location>
</feature>
<dbReference type="PROSITE" id="PS50096">
    <property type="entry name" value="IQ"/>
    <property type="match status" value="2"/>
</dbReference>
<protein>
    <submittedName>
        <fullName evidence="4">Protein IQ-DOMAIN 31</fullName>
    </submittedName>
</protein>
<dbReference type="PANTHER" id="PTHR32295">
    <property type="entry name" value="IQ-DOMAIN 5-RELATED"/>
    <property type="match status" value="1"/>
</dbReference>
<evidence type="ECO:0000313" key="4">
    <source>
        <dbReference type="EMBL" id="KHN44623.1"/>
    </source>
</evidence>
<reference evidence="4" key="1">
    <citation type="submission" date="2014-07" db="EMBL/GenBank/DDBJ databases">
        <title>Identification of a novel salt tolerance gene in wild soybean by whole-genome sequencing.</title>
        <authorList>
            <person name="Lam H.-M."/>
            <person name="Qi X."/>
            <person name="Li M.-W."/>
            <person name="Liu X."/>
            <person name="Xie M."/>
            <person name="Ni M."/>
            <person name="Xu X."/>
        </authorList>
    </citation>
    <scope>NUCLEOTIDE SEQUENCE [LARGE SCALE GENOMIC DNA]</scope>
    <source>
        <tissue evidence="4">Root</tissue>
    </source>
</reference>